<dbReference type="InterPro" id="IPR012910">
    <property type="entry name" value="Plug_dom"/>
</dbReference>
<name>A0A5R9Q6J4_9GAMM</name>
<dbReference type="EMBL" id="PPSW01000005">
    <property type="protein sequence ID" value="TLX48751.1"/>
    <property type="molecule type" value="Genomic_DNA"/>
</dbReference>
<evidence type="ECO:0000313" key="16">
    <source>
        <dbReference type="EMBL" id="TLX48751.1"/>
    </source>
</evidence>
<dbReference type="Pfam" id="PF07715">
    <property type="entry name" value="Plug"/>
    <property type="match status" value="1"/>
</dbReference>
<gene>
    <name evidence="16" type="ORF">C1E24_02455</name>
</gene>
<dbReference type="InterPro" id="IPR036942">
    <property type="entry name" value="Beta-barrel_TonB_sf"/>
</dbReference>
<keyword evidence="6 13" id="KW-0732">Signal</keyword>
<comment type="caution">
    <text evidence="16">The sequence shown here is derived from an EMBL/GenBank/DDBJ whole genome shotgun (WGS) entry which is preliminary data.</text>
</comment>
<dbReference type="SUPFAM" id="SSF56935">
    <property type="entry name" value="Porins"/>
    <property type="match status" value="1"/>
</dbReference>
<keyword evidence="5 11" id="KW-0812">Transmembrane</keyword>
<protein>
    <submittedName>
        <fullName evidence="16">TonB-dependent receptor</fullName>
    </submittedName>
</protein>
<dbReference type="PANTHER" id="PTHR30069">
    <property type="entry name" value="TONB-DEPENDENT OUTER MEMBRANE RECEPTOR"/>
    <property type="match status" value="1"/>
</dbReference>
<dbReference type="GO" id="GO:0015344">
    <property type="term" value="F:siderophore uptake transmembrane transporter activity"/>
    <property type="evidence" value="ECO:0007669"/>
    <property type="project" value="TreeGrafter"/>
</dbReference>
<dbReference type="GO" id="GO:0044718">
    <property type="term" value="P:siderophore transmembrane transport"/>
    <property type="evidence" value="ECO:0007669"/>
    <property type="project" value="TreeGrafter"/>
</dbReference>
<evidence type="ECO:0000256" key="11">
    <source>
        <dbReference type="PROSITE-ProRule" id="PRU01360"/>
    </source>
</evidence>
<evidence type="ECO:0000256" key="5">
    <source>
        <dbReference type="ARBA" id="ARBA00022692"/>
    </source>
</evidence>
<keyword evidence="9 16" id="KW-0675">Receptor</keyword>
<dbReference type="InterPro" id="IPR037066">
    <property type="entry name" value="Plug_dom_sf"/>
</dbReference>
<evidence type="ECO:0000256" key="7">
    <source>
        <dbReference type="ARBA" id="ARBA00023077"/>
    </source>
</evidence>
<evidence type="ECO:0000256" key="4">
    <source>
        <dbReference type="ARBA" id="ARBA00022452"/>
    </source>
</evidence>
<proteinExistence type="inferred from homology"/>
<feature type="signal peptide" evidence="13">
    <location>
        <begin position="1"/>
        <end position="23"/>
    </location>
</feature>
<evidence type="ECO:0000259" key="15">
    <source>
        <dbReference type="Pfam" id="PF07715"/>
    </source>
</evidence>
<evidence type="ECO:0000256" key="10">
    <source>
        <dbReference type="ARBA" id="ARBA00023237"/>
    </source>
</evidence>
<feature type="chain" id="PRO_5024402451" evidence="13">
    <location>
        <begin position="24"/>
        <end position="665"/>
    </location>
</feature>
<dbReference type="RefSeq" id="WP_138478432.1">
    <property type="nucleotide sequence ID" value="NZ_PPSW01000005.1"/>
</dbReference>
<evidence type="ECO:0000256" key="2">
    <source>
        <dbReference type="ARBA" id="ARBA00008143"/>
    </source>
</evidence>
<keyword evidence="8 11" id="KW-0472">Membrane</keyword>
<dbReference type="InterPro" id="IPR000531">
    <property type="entry name" value="Beta-barrel_TonB"/>
</dbReference>
<evidence type="ECO:0000256" key="3">
    <source>
        <dbReference type="ARBA" id="ARBA00022448"/>
    </source>
</evidence>
<evidence type="ECO:0000256" key="9">
    <source>
        <dbReference type="ARBA" id="ARBA00023170"/>
    </source>
</evidence>
<evidence type="ECO:0000259" key="14">
    <source>
        <dbReference type="Pfam" id="PF00593"/>
    </source>
</evidence>
<dbReference type="InterPro" id="IPR039426">
    <property type="entry name" value="TonB-dep_rcpt-like"/>
</dbReference>
<dbReference type="OrthoDB" id="9803322at2"/>
<evidence type="ECO:0000256" key="13">
    <source>
        <dbReference type="SAM" id="SignalP"/>
    </source>
</evidence>
<dbReference type="Pfam" id="PF00593">
    <property type="entry name" value="TonB_dep_Rec_b-barrel"/>
    <property type="match status" value="1"/>
</dbReference>
<dbReference type="PROSITE" id="PS52016">
    <property type="entry name" value="TONB_DEPENDENT_REC_3"/>
    <property type="match status" value="1"/>
</dbReference>
<dbReference type="AlphaFoldDB" id="A0A5R9Q6J4"/>
<keyword evidence="10 11" id="KW-0998">Cell outer membrane</keyword>
<dbReference type="GO" id="GO:0009279">
    <property type="term" value="C:cell outer membrane"/>
    <property type="evidence" value="ECO:0007669"/>
    <property type="project" value="UniProtKB-SubCell"/>
</dbReference>
<evidence type="ECO:0000256" key="12">
    <source>
        <dbReference type="RuleBase" id="RU003357"/>
    </source>
</evidence>
<reference evidence="16 17" key="1">
    <citation type="submission" date="2018-01" db="EMBL/GenBank/DDBJ databases">
        <title>Co-occurrence of chitin degradation, pigmentation and bioactivity in marine Pseudoalteromonas.</title>
        <authorList>
            <person name="Paulsen S."/>
            <person name="Gram L."/>
            <person name="Machado H."/>
        </authorList>
    </citation>
    <scope>NUCLEOTIDE SEQUENCE [LARGE SCALE GENOMIC DNA]</scope>
    <source>
        <strain evidence="16 17">S3663</strain>
    </source>
</reference>
<dbReference type="Proteomes" id="UP000309186">
    <property type="component" value="Unassembled WGS sequence"/>
</dbReference>
<keyword evidence="7 12" id="KW-0798">TonB box</keyword>
<dbReference type="Gene3D" id="2.40.170.20">
    <property type="entry name" value="TonB-dependent receptor, beta-barrel domain"/>
    <property type="match status" value="1"/>
</dbReference>
<evidence type="ECO:0000256" key="6">
    <source>
        <dbReference type="ARBA" id="ARBA00022729"/>
    </source>
</evidence>
<sequence>MQLLISRFIIICCLLPSAQFANAQNTQNEIEIIEIEQQRTTTANYQLIQRSEFLASAQSLSDVLSTINGVQITQISGIGNPVNVSIRGSSSKQVQLYIDGQLINDNQFGGFDLNQIPVEQIQSIEVSKSQAIGTGMTPIGGVIRVNTYNPSASQTRLSLAAGSFGFKEVNLNHNVKLDNHALSLGGQFLKVKNDYDYLVPQTFDNSAISAEQPLRNNDYDKTALYINDQISLDAHNIRLNAQYTKQNKAIANYQNNSPENLSNLETKNWRAGYIHVWKSGSKHLSEVEFESYIDSKKEHYIDAQSSVIKRDYFYDTDKYFASLKPTFVFDNITILPYSNLAKQQFTSEQFLNDQINICNGFSGCDVEAQQTDLHFGTRVEWQSEDLPLQSYLLANKQKSRSSNQKRNVSAEQVDQLKQDDSYSSYELGTTSHFNNIELEFAFSKGIRTPTLFELYGDRGAFKGNANLVPEHSNTLMLASSYNKNALNITSSLYRTKQENAIVAIFNSTGTGSYTNVSDATLNGLELQIDYRFNSALSTQLQANIIDSQTHSEFVAFDDKKLPGIYHQQYNISLDYQLNEAWRLSLDTHIDKELFFNRTNRFTNTQAKGNGTPSDREISDFSVTWQNSQQTLSLQVNNIFNNDYLDLANRPAQGRSFQVKYSIKGL</sequence>
<dbReference type="Gene3D" id="2.170.130.10">
    <property type="entry name" value="TonB-dependent receptor, plug domain"/>
    <property type="match status" value="1"/>
</dbReference>
<dbReference type="PANTHER" id="PTHR30069:SF29">
    <property type="entry name" value="HEMOGLOBIN AND HEMOGLOBIN-HAPTOGLOBIN-BINDING PROTEIN 1-RELATED"/>
    <property type="match status" value="1"/>
</dbReference>
<keyword evidence="4 11" id="KW-1134">Transmembrane beta strand</keyword>
<feature type="domain" description="TonB-dependent receptor-like beta-barrel" evidence="14">
    <location>
        <begin position="320"/>
        <end position="638"/>
    </location>
</feature>
<feature type="domain" description="TonB-dependent receptor plug" evidence="15">
    <location>
        <begin position="38"/>
        <end position="142"/>
    </location>
</feature>
<evidence type="ECO:0000256" key="8">
    <source>
        <dbReference type="ARBA" id="ARBA00023136"/>
    </source>
</evidence>
<keyword evidence="3 11" id="KW-0813">Transport</keyword>
<accession>A0A5R9Q6J4</accession>
<organism evidence="16 17">
    <name type="scientific">Pseudoalteromonas phenolica</name>
    <dbReference type="NCBI Taxonomy" id="161398"/>
    <lineage>
        <taxon>Bacteria</taxon>
        <taxon>Pseudomonadati</taxon>
        <taxon>Pseudomonadota</taxon>
        <taxon>Gammaproteobacteria</taxon>
        <taxon>Alteromonadales</taxon>
        <taxon>Pseudoalteromonadaceae</taxon>
        <taxon>Pseudoalteromonas</taxon>
    </lineage>
</organism>
<evidence type="ECO:0000256" key="1">
    <source>
        <dbReference type="ARBA" id="ARBA00004571"/>
    </source>
</evidence>
<comment type="similarity">
    <text evidence="2">Belongs to the TonB-dependent receptor family. Hemoglobin/haptoglobin binding protein subfamily.</text>
</comment>
<comment type="subcellular location">
    <subcellularLocation>
        <location evidence="1 11">Cell outer membrane</location>
        <topology evidence="1 11">Multi-pass membrane protein</topology>
    </subcellularLocation>
</comment>
<evidence type="ECO:0000313" key="17">
    <source>
        <dbReference type="Proteomes" id="UP000309186"/>
    </source>
</evidence>